<dbReference type="GO" id="GO:0006888">
    <property type="term" value="P:endoplasmic reticulum to Golgi vesicle-mediated transport"/>
    <property type="evidence" value="ECO:0007669"/>
    <property type="project" value="TreeGrafter"/>
</dbReference>
<feature type="region of interest" description="Disordered" evidence="2">
    <location>
        <begin position="1"/>
        <end position="23"/>
    </location>
</feature>
<dbReference type="Pfam" id="PF04051">
    <property type="entry name" value="TRAPP"/>
    <property type="match status" value="1"/>
</dbReference>
<dbReference type="CDD" id="cd14944">
    <property type="entry name" value="TRAPPC6A_Trs33"/>
    <property type="match status" value="1"/>
</dbReference>
<evidence type="ECO:0000256" key="2">
    <source>
        <dbReference type="SAM" id="MobiDB-lite"/>
    </source>
</evidence>
<dbReference type="AlphaFoldDB" id="A0A376B955"/>
<dbReference type="EMBL" id="UFAJ01000568">
    <property type="protein sequence ID" value="SSD61099.1"/>
    <property type="molecule type" value="Genomic_DNA"/>
</dbReference>
<comment type="similarity">
    <text evidence="1">Belongs to the TRAPP small subunits family. BET3 subfamily.</text>
</comment>
<sequence>MSNNTHPQTANRSSALPTVNTQQQRLQYEQQLRQYEIYKKSLPTVNTISYEYLMNEMVPLAISLEIEEGQDINTSHSTKMAQSHQLIYQYCKLTLPQQQSILNRIHQIGFGIGSRISEMLIFHNNPNLNFKSLLSSDGRNNNNGAELLPVMKFICKDVWKLVFGKQVDNLKTNHRGTFYLLDKNYCLIRNFVVEKNSKFVEDSDDNLERHVILKPYLEIAAGVIKGVLSNLINIDTEAMTCVYEFVDNGVSFNVHVPKS</sequence>
<dbReference type="Proteomes" id="UP000262825">
    <property type="component" value="Unassembled WGS sequence"/>
</dbReference>
<dbReference type="Gene3D" id="3.30.1380.20">
    <property type="entry name" value="Trafficking protein particle complex subunit 3"/>
    <property type="match status" value="1"/>
</dbReference>
<dbReference type="PANTHER" id="PTHR12817">
    <property type="entry name" value="TRAFFICKING PROTEIN PARTICLE COMPLEX SUBUNIT 6B"/>
    <property type="match status" value="1"/>
</dbReference>
<evidence type="ECO:0000256" key="1">
    <source>
        <dbReference type="ARBA" id="ARBA00006218"/>
    </source>
</evidence>
<organism evidence="3 4">
    <name type="scientific">Saccharomycodes ludwigii</name>
    <dbReference type="NCBI Taxonomy" id="36035"/>
    <lineage>
        <taxon>Eukaryota</taxon>
        <taxon>Fungi</taxon>
        <taxon>Dikarya</taxon>
        <taxon>Ascomycota</taxon>
        <taxon>Saccharomycotina</taxon>
        <taxon>Saccharomycetes</taxon>
        <taxon>Saccharomycodales</taxon>
        <taxon>Saccharomycodaceae</taxon>
        <taxon>Saccharomycodes</taxon>
    </lineage>
</organism>
<accession>A0A376B955</accession>
<keyword evidence="4" id="KW-1185">Reference proteome</keyword>
<gene>
    <name evidence="3" type="ORF">SCODWIG_02860</name>
</gene>
<evidence type="ECO:0000313" key="3">
    <source>
        <dbReference type="EMBL" id="SSD61099.1"/>
    </source>
</evidence>
<dbReference type="PANTHER" id="PTHR12817:SF0">
    <property type="entry name" value="GEO08327P1"/>
    <property type="match status" value="1"/>
</dbReference>
<dbReference type="InterPro" id="IPR037992">
    <property type="entry name" value="TRAPPC6/Trs33"/>
</dbReference>
<dbReference type="VEuPathDB" id="FungiDB:SCODWIG_02860"/>
<evidence type="ECO:0000313" key="4">
    <source>
        <dbReference type="Proteomes" id="UP000262825"/>
    </source>
</evidence>
<feature type="compositionally biased region" description="Polar residues" evidence="2">
    <location>
        <begin position="1"/>
        <end position="21"/>
    </location>
</feature>
<dbReference type="GO" id="GO:0005802">
    <property type="term" value="C:trans-Golgi network"/>
    <property type="evidence" value="ECO:0007669"/>
    <property type="project" value="TreeGrafter"/>
</dbReference>
<name>A0A376B955_9ASCO</name>
<protein>
    <submittedName>
        <fullName evidence="3">Related to Trafficking protein particle complex subunit 33</fullName>
    </submittedName>
</protein>
<dbReference type="GO" id="GO:0030008">
    <property type="term" value="C:TRAPP complex"/>
    <property type="evidence" value="ECO:0007669"/>
    <property type="project" value="TreeGrafter"/>
</dbReference>
<reference evidence="4" key="1">
    <citation type="submission" date="2018-06" db="EMBL/GenBank/DDBJ databases">
        <authorList>
            <person name="Guldener U."/>
        </authorList>
    </citation>
    <scope>NUCLEOTIDE SEQUENCE [LARGE SCALE GENOMIC DNA]</scope>
    <source>
        <strain evidence="4">UTAD17</strain>
    </source>
</reference>
<dbReference type="SUPFAM" id="SSF111126">
    <property type="entry name" value="Ligand-binding domain in the NO signalling and Golgi transport"/>
    <property type="match status" value="1"/>
</dbReference>
<dbReference type="GO" id="GO:0005801">
    <property type="term" value="C:cis-Golgi network"/>
    <property type="evidence" value="ECO:0007669"/>
    <property type="project" value="TreeGrafter"/>
</dbReference>
<dbReference type="InterPro" id="IPR024096">
    <property type="entry name" value="NO_sig/Golgi_transp_ligand-bd"/>
</dbReference>
<proteinExistence type="inferred from homology"/>
<dbReference type="InterPro" id="IPR007194">
    <property type="entry name" value="TRAPP_component"/>
</dbReference>